<comment type="caution">
    <text evidence="3">The sequence shown here is derived from an EMBL/GenBank/DDBJ whole genome shotgun (WGS) entry which is preliminary data.</text>
</comment>
<keyword evidence="4" id="KW-1185">Reference proteome</keyword>
<evidence type="ECO:0000313" key="4">
    <source>
        <dbReference type="Proteomes" id="UP001596250"/>
    </source>
</evidence>
<dbReference type="EMBL" id="JBHSQV010000176">
    <property type="protein sequence ID" value="MFC5988111.1"/>
    <property type="molecule type" value="Genomic_DNA"/>
</dbReference>
<evidence type="ECO:0000313" key="3">
    <source>
        <dbReference type="EMBL" id="MFC5988111.1"/>
    </source>
</evidence>
<name>A0ABW1ISV2_9BACL</name>
<keyword evidence="2" id="KW-0472">Membrane</keyword>
<evidence type="ECO:0000256" key="1">
    <source>
        <dbReference type="SAM" id="MobiDB-lite"/>
    </source>
</evidence>
<dbReference type="Proteomes" id="UP001596250">
    <property type="component" value="Unassembled WGS sequence"/>
</dbReference>
<keyword evidence="2" id="KW-1133">Transmembrane helix</keyword>
<accession>A0ABW1ISV2</accession>
<keyword evidence="2" id="KW-0812">Transmembrane</keyword>
<sequence length="548" mass="61973">MKEIKTRVVVKNIKRLDRFKNLMERARKTGVRDKNHTDNDETTSPSPVEFAQHRTASSIKTMAQMGIRMRTNSRLIRLIQKKRATPVEDAANPQSSGLPVKKYKKKTDGVMKARKNSVNDSRLSPNADTSNMSTLRFSRRMQPREPVDGKYLLPSGQLPGKQRFVRSRVNARLLHRFRKNSSTSQILIREASSPKSVGKKEIISAVASPSDNVRSNRPKTLTPERLKPRHFKQALSPSAKSKQPGFTIKFKNRKFKALPLFIKTGQRINQFKHHSDARVVRKMNAFKTARRTVQMVMNARRSVQRAQAAARFNLRIIRMVAKATALLVKGLTALLGISSFVIILLCIVMAIAAVISSPFGIFVSGENTDADVKPLSRIVQQMDDEFAARLEEVQQSAGPVDRVEFYYPGSADNTRMDNWMDIIAVFAVKTVMDTEKGMDVATLDTTRIGIIESVFWDMNPIESLVETIEYKETITVEHENGSISEETITSYEYILHITVASRTAEQQADIYSFTSEQIDLMNEMLSVEFRPFMLAILGKEQDIGFTPE</sequence>
<proteinExistence type="predicted"/>
<gene>
    <name evidence="3" type="ORF">ACFPXP_17045</name>
</gene>
<dbReference type="RefSeq" id="WP_379895556.1">
    <property type="nucleotide sequence ID" value="NZ_CBCSCT010000021.1"/>
</dbReference>
<reference evidence="4" key="1">
    <citation type="journal article" date="2019" name="Int. J. Syst. Evol. Microbiol.">
        <title>The Global Catalogue of Microorganisms (GCM) 10K type strain sequencing project: providing services to taxonomists for standard genome sequencing and annotation.</title>
        <authorList>
            <consortium name="The Broad Institute Genomics Platform"/>
            <consortium name="The Broad Institute Genome Sequencing Center for Infectious Disease"/>
            <person name="Wu L."/>
            <person name="Ma J."/>
        </authorList>
    </citation>
    <scope>NUCLEOTIDE SEQUENCE [LARGE SCALE GENOMIC DNA]</scope>
    <source>
        <strain evidence="4">CCM 8749</strain>
    </source>
</reference>
<feature type="compositionally biased region" description="Polar residues" evidence="1">
    <location>
        <begin position="116"/>
        <end position="131"/>
    </location>
</feature>
<organism evidence="3 4">
    <name type="scientific">Marinicrinis lubricantis</name>
    <dbReference type="NCBI Taxonomy" id="2086470"/>
    <lineage>
        <taxon>Bacteria</taxon>
        <taxon>Bacillati</taxon>
        <taxon>Bacillota</taxon>
        <taxon>Bacilli</taxon>
        <taxon>Bacillales</taxon>
        <taxon>Paenibacillaceae</taxon>
    </lineage>
</organism>
<feature type="transmembrane region" description="Helical" evidence="2">
    <location>
        <begin position="326"/>
        <end position="355"/>
    </location>
</feature>
<evidence type="ECO:0000256" key="2">
    <source>
        <dbReference type="SAM" id="Phobius"/>
    </source>
</evidence>
<feature type="region of interest" description="Disordered" evidence="1">
    <location>
        <begin position="27"/>
        <end position="47"/>
    </location>
</feature>
<feature type="compositionally biased region" description="Basic and acidic residues" evidence="1">
    <location>
        <begin position="27"/>
        <end position="39"/>
    </location>
</feature>
<feature type="region of interest" description="Disordered" evidence="1">
    <location>
        <begin position="86"/>
        <end position="131"/>
    </location>
</feature>
<protein>
    <submittedName>
        <fullName evidence="3">Uncharacterized protein</fullName>
    </submittedName>
</protein>